<keyword evidence="3" id="KW-1185">Reference proteome</keyword>
<name>A0ABT2AQY8_9BURK</name>
<feature type="compositionally biased region" description="Gly residues" evidence="1">
    <location>
        <begin position="83"/>
        <end position="100"/>
    </location>
</feature>
<comment type="caution">
    <text evidence="2">The sequence shown here is derived from an EMBL/GenBank/DDBJ whole genome shotgun (WGS) entry which is preliminary data.</text>
</comment>
<accession>A0ABT2AQY8</accession>
<feature type="compositionally biased region" description="Gly residues" evidence="1">
    <location>
        <begin position="108"/>
        <end position="132"/>
    </location>
</feature>
<dbReference type="Proteomes" id="UP001206572">
    <property type="component" value="Unassembled WGS sequence"/>
</dbReference>
<evidence type="ECO:0000313" key="3">
    <source>
        <dbReference type="Proteomes" id="UP001206572"/>
    </source>
</evidence>
<sequence length="141" mass="13348">MDKEQAKNVAARQDTGGKDGLWQYQVPAQDPGAGGVQSNAGHYTGGAHGGDSQAGDFLPSPPEANAMPAGAAQTSRGSAGQPETGGGGTRGDTGATGGSAGREEEENGAGGGSLGGAGAGAGKTPGTPGGNGSKDEPIWGS</sequence>
<organism evidence="2 3">
    <name type="scientific">Massilia agri</name>
    <dbReference type="NCBI Taxonomy" id="1886785"/>
    <lineage>
        <taxon>Bacteria</taxon>
        <taxon>Pseudomonadati</taxon>
        <taxon>Pseudomonadota</taxon>
        <taxon>Betaproteobacteria</taxon>
        <taxon>Burkholderiales</taxon>
        <taxon>Oxalobacteraceae</taxon>
        <taxon>Telluria group</taxon>
        <taxon>Massilia</taxon>
    </lineage>
</organism>
<dbReference type="EMBL" id="JANUHA010000016">
    <property type="protein sequence ID" value="MCS0598546.1"/>
    <property type="molecule type" value="Genomic_DNA"/>
</dbReference>
<evidence type="ECO:0000256" key="1">
    <source>
        <dbReference type="SAM" id="MobiDB-lite"/>
    </source>
</evidence>
<feature type="region of interest" description="Disordered" evidence="1">
    <location>
        <begin position="1"/>
        <end position="141"/>
    </location>
</feature>
<proteinExistence type="predicted"/>
<evidence type="ECO:0000313" key="2">
    <source>
        <dbReference type="EMBL" id="MCS0598546.1"/>
    </source>
</evidence>
<protein>
    <submittedName>
        <fullName evidence="2">Uncharacterized protein</fullName>
    </submittedName>
</protein>
<dbReference type="RefSeq" id="WP_258829557.1">
    <property type="nucleotide sequence ID" value="NZ_JANUHA010000016.1"/>
</dbReference>
<gene>
    <name evidence="2" type="ORF">NX780_19580</name>
</gene>
<reference evidence="2 3" key="1">
    <citation type="submission" date="2022-08" db="EMBL/GenBank/DDBJ databases">
        <title>Reclassification of Massilia species as members of the genera Telluria, Duganella, Pseudoduganella, Mokoshia gen. nov. and Zemynaea gen. nov. using orthogonal and non-orthogonal genome-based approaches.</title>
        <authorList>
            <person name="Bowman J.P."/>
        </authorList>
    </citation>
    <scope>NUCLEOTIDE SEQUENCE [LARGE SCALE GENOMIC DNA]</scope>
    <source>
        <strain evidence="2 3">JCM 31661</strain>
    </source>
</reference>